<sequence>MTLTDAFKRSCLALLLASMTLLAGCSSSGAGGPEIQSTATGNNTSTGDTTEAARTTQSTRPSRLVWEIPFTRVDGSPLELSEVAGYEVRVEENTTRTSEIIYVNDPTVTQMPLASLPAGQYTFRVRLVDINGLPSDYSNPVSVALN</sequence>
<feature type="chain" id="PRO_5044280239" evidence="2">
    <location>
        <begin position="24"/>
        <end position="146"/>
    </location>
</feature>
<feature type="signal peptide" evidence="2">
    <location>
        <begin position="1"/>
        <end position="23"/>
    </location>
</feature>
<dbReference type="InterPro" id="IPR036116">
    <property type="entry name" value="FN3_sf"/>
</dbReference>
<dbReference type="InterPro" id="IPR003961">
    <property type="entry name" value="FN3_dom"/>
</dbReference>
<gene>
    <name evidence="3" type="ORF">AAIA72_09975</name>
</gene>
<dbReference type="EMBL" id="CP154858">
    <property type="protein sequence ID" value="XDT71133.1"/>
    <property type="molecule type" value="Genomic_DNA"/>
</dbReference>
<evidence type="ECO:0000313" key="3">
    <source>
        <dbReference type="EMBL" id="XDT71133.1"/>
    </source>
</evidence>
<evidence type="ECO:0000256" key="2">
    <source>
        <dbReference type="SAM" id="SignalP"/>
    </source>
</evidence>
<dbReference type="KEGG" id="tcd:AAIA72_09975"/>
<dbReference type="SUPFAM" id="SSF49265">
    <property type="entry name" value="Fibronectin type III"/>
    <property type="match status" value="1"/>
</dbReference>
<organism evidence="3">
    <name type="scientific">Thermohahella caldifontis</name>
    <dbReference type="NCBI Taxonomy" id="3142973"/>
    <lineage>
        <taxon>Bacteria</taxon>
        <taxon>Pseudomonadati</taxon>
        <taxon>Pseudomonadota</taxon>
        <taxon>Gammaproteobacteria</taxon>
        <taxon>Oceanospirillales</taxon>
        <taxon>Hahellaceae</taxon>
        <taxon>Thermohahella</taxon>
    </lineage>
</organism>
<evidence type="ECO:0000256" key="1">
    <source>
        <dbReference type="SAM" id="MobiDB-lite"/>
    </source>
</evidence>
<feature type="region of interest" description="Disordered" evidence="1">
    <location>
        <begin position="30"/>
        <end position="59"/>
    </location>
</feature>
<dbReference type="Gene3D" id="2.60.40.10">
    <property type="entry name" value="Immunoglobulins"/>
    <property type="match status" value="1"/>
</dbReference>
<reference evidence="3" key="1">
    <citation type="submission" date="2024-05" db="EMBL/GenBank/DDBJ databases">
        <title>Genome sequencing of novel strain.</title>
        <authorList>
            <person name="Ganbat D."/>
            <person name="Ganbat S."/>
            <person name="Lee S.-J."/>
        </authorList>
    </citation>
    <scope>NUCLEOTIDE SEQUENCE</scope>
    <source>
        <strain evidence="3">SMD15-11</strain>
    </source>
</reference>
<dbReference type="AlphaFoldDB" id="A0AB39USW1"/>
<accession>A0AB39USW1</accession>
<protein>
    <submittedName>
        <fullName evidence="3">Fibronectin type III domain-containing protein</fullName>
    </submittedName>
</protein>
<keyword evidence="2" id="KW-0732">Signal</keyword>
<dbReference type="RefSeq" id="WP_369600172.1">
    <property type="nucleotide sequence ID" value="NZ_CP154858.1"/>
</dbReference>
<dbReference type="CDD" id="cd00063">
    <property type="entry name" value="FN3"/>
    <property type="match status" value="1"/>
</dbReference>
<dbReference type="InterPro" id="IPR013783">
    <property type="entry name" value="Ig-like_fold"/>
</dbReference>
<proteinExistence type="predicted"/>
<name>A0AB39USW1_9GAMM</name>
<feature type="compositionally biased region" description="Polar residues" evidence="1">
    <location>
        <begin position="35"/>
        <end position="59"/>
    </location>
</feature>